<evidence type="ECO:0000313" key="2">
    <source>
        <dbReference type="Proteomes" id="UP000759131"/>
    </source>
</evidence>
<gene>
    <name evidence="1" type="ORF">OSB1V03_LOCUS6012</name>
</gene>
<sequence length="147" mass="16783">MNAKEKISLNLNEEEDEKEEFMRGMETFLRGVALRKSQSRDPINSGVDTTAQIGIEYRLIGCATFHKSYRTGQLDAKQVLKSNDYIIPEFAVNHIKRFLTAPSELLHAVVALYHTYLPGYSLELLYKTLCKEGSRTLLLLRDGTEKK</sequence>
<protein>
    <submittedName>
        <fullName evidence="1">Uncharacterized protein</fullName>
    </submittedName>
</protein>
<dbReference type="EMBL" id="CAJPIZ010003162">
    <property type="protein sequence ID" value="CAG2106008.1"/>
    <property type="molecule type" value="Genomic_DNA"/>
</dbReference>
<keyword evidence="2" id="KW-1185">Reference proteome</keyword>
<dbReference type="Proteomes" id="UP000759131">
    <property type="component" value="Unassembled WGS sequence"/>
</dbReference>
<dbReference type="OrthoDB" id="6498386at2759"/>
<proteinExistence type="predicted"/>
<accession>A0A7R9KLX5</accession>
<name>A0A7R9KLX5_9ACAR</name>
<organism evidence="1">
    <name type="scientific">Medioppia subpectinata</name>
    <dbReference type="NCBI Taxonomy" id="1979941"/>
    <lineage>
        <taxon>Eukaryota</taxon>
        <taxon>Metazoa</taxon>
        <taxon>Ecdysozoa</taxon>
        <taxon>Arthropoda</taxon>
        <taxon>Chelicerata</taxon>
        <taxon>Arachnida</taxon>
        <taxon>Acari</taxon>
        <taxon>Acariformes</taxon>
        <taxon>Sarcoptiformes</taxon>
        <taxon>Oribatida</taxon>
        <taxon>Brachypylina</taxon>
        <taxon>Oppioidea</taxon>
        <taxon>Oppiidae</taxon>
        <taxon>Medioppia</taxon>
    </lineage>
</organism>
<reference evidence="1" key="1">
    <citation type="submission" date="2020-11" db="EMBL/GenBank/DDBJ databases">
        <authorList>
            <person name="Tran Van P."/>
        </authorList>
    </citation>
    <scope>NUCLEOTIDE SEQUENCE</scope>
</reference>
<dbReference type="AlphaFoldDB" id="A0A7R9KLX5"/>
<dbReference type="EMBL" id="OC857737">
    <property type="protein sequence ID" value="CAD7625578.1"/>
    <property type="molecule type" value="Genomic_DNA"/>
</dbReference>
<evidence type="ECO:0000313" key="1">
    <source>
        <dbReference type="EMBL" id="CAD7625578.1"/>
    </source>
</evidence>